<dbReference type="InterPro" id="IPR014966">
    <property type="entry name" value="FRG-dom"/>
</dbReference>
<reference evidence="2 3" key="2">
    <citation type="submission" date="2019-09" db="EMBL/GenBank/DDBJ databases">
        <title>Strain-level analysis of Eubacterium rectale using genomes from metagenomes.</title>
        <authorList>
            <person name="Karcher N."/>
            <person name="Segata N."/>
        </authorList>
    </citation>
    <scope>NUCLEOTIDE SEQUENCE [LARGE SCALE GENOMIC DNA]</scope>
    <source>
        <strain evidence="2 3">T3WBe13</strain>
    </source>
</reference>
<dbReference type="SMART" id="SM00901">
    <property type="entry name" value="FRG"/>
    <property type="match status" value="1"/>
</dbReference>
<accession>A0A5S4VM72</accession>
<organism evidence="2 3">
    <name type="scientific">Agathobacter rectalis</name>
    <dbReference type="NCBI Taxonomy" id="39491"/>
    <lineage>
        <taxon>Bacteria</taxon>
        <taxon>Bacillati</taxon>
        <taxon>Bacillota</taxon>
        <taxon>Clostridia</taxon>
        <taxon>Lachnospirales</taxon>
        <taxon>Lachnospiraceae</taxon>
        <taxon>Agathobacter</taxon>
    </lineage>
</organism>
<proteinExistence type="predicted"/>
<evidence type="ECO:0000313" key="3">
    <source>
        <dbReference type="Proteomes" id="UP000324327"/>
    </source>
</evidence>
<evidence type="ECO:0000313" key="2">
    <source>
        <dbReference type="EMBL" id="TYL57940.1"/>
    </source>
</evidence>
<gene>
    <name evidence="2" type="ORF">FYL31_11335</name>
</gene>
<protein>
    <submittedName>
        <fullName evidence="2">FRG domain-containing protein</fullName>
    </submittedName>
</protein>
<name>A0A5S4VM72_9FIRM</name>
<sequence>MYIGMMRKLKKCWKMLLIRWELHLNIEISTLIQNFGIDYELNVKREGRKIMNTIVYSDDNWLFPNQPLKTHDISYDDIQYLLNCADIDDHWAEDVQKMVQDRDEHPEKKGDFIIDEFRIMNASGTTILFPYGDRIITFCSKRQFFRGENQDFPYSIPSLRRKTMGMSKKQEELMRTVANMRIWQFTKLLWNNINIVPYWEAKLSDVNYKALAQHYGFDTNLLDITNDFRIALFFATCKYIPEQDCFRPLTEQEINENHKYGIIYHAPNWVLDFIAHGGSSEWYFQHMNDEDRWYGLDNGDLDSMAFQIGYQPLMRCHHQSGYVYPLRYGVSLNEDRRFERMRFKQSVELSQWVFKMMDGGKKVFPQEGITEIRDILIQIQNTKRFSYDDLMLAYDMDRVNKELFPTVDDVKKELEEQGYYIEDNEVQYLLDEKVLESVNEKYDGKDLLKPLGGRLHFKSEDKRYRDERCMEIYGKMI</sequence>
<feature type="domain" description="FRG" evidence="1">
    <location>
        <begin position="139"/>
        <end position="264"/>
    </location>
</feature>
<dbReference type="Pfam" id="PF08867">
    <property type="entry name" value="FRG"/>
    <property type="match status" value="1"/>
</dbReference>
<dbReference type="Proteomes" id="UP000324327">
    <property type="component" value="Unassembled WGS sequence"/>
</dbReference>
<dbReference type="AlphaFoldDB" id="A0A5S4VM72"/>
<reference evidence="2 3" key="1">
    <citation type="submission" date="2019-08" db="EMBL/GenBank/DDBJ databases">
        <authorList>
            <person name="Duncan S."/>
            <person name="Walker A."/>
        </authorList>
    </citation>
    <scope>NUCLEOTIDE SEQUENCE [LARGE SCALE GENOMIC DNA]</scope>
    <source>
        <strain evidence="2 3">T3WBe13</strain>
    </source>
</reference>
<comment type="caution">
    <text evidence="2">The sequence shown here is derived from an EMBL/GenBank/DDBJ whole genome shotgun (WGS) entry which is preliminary data.</text>
</comment>
<dbReference type="EMBL" id="VSTF01000014">
    <property type="protein sequence ID" value="TYL57940.1"/>
    <property type="molecule type" value="Genomic_DNA"/>
</dbReference>
<evidence type="ECO:0000259" key="1">
    <source>
        <dbReference type="SMART" id="SM00901"/>
    </source>
</evidence>